<dbReference type="RefSeq" id="WP_240261394.1">
    <property type="nucleotide sequence ID" value="NZ_CP092488.2"/>
</dbReference>
<reference evidence="1" key="1">
    <citation type="submission" date="2022-08" db="EMBL/GenBank/DDBJ databases">
        <title>Whole genome sequencing of non-tuberculosis mycobacteria type-strains.</title>
        <authorList>
            <person name="Igarashi Y."/>
            <person name="Osugi A."/>
            <person name="Mitarai S."/>
        </authorList>
    </citation>
    <scope>NUCLEOTIDE SEQUENCE</scope>
    <source>
        <strain evidence="1">DSM 45127</strain>
    </source>
</reference>
<dbReference type="Pfam" id="PF11578">
    <property type="entry name" value="DUF3237"/>
    <property type="match status" value="2"/>
</dbReference>
<protein>
    <submittedName>
        <fullName evidence="1">DUF3237 domain-containing protein</fullName>
    </submittedName>
</protein>
<keyword evidence="2" id="KW-1185">Reference proteome</keyword>
<dbReference type="PANTHER" id="PTHR37315:SF1">
    <property type="entry name" value="UPF0311 PROTEIN BLR7842"/>
    <property type="match status" value="1"/>
</dbReference>
<dbReference type="Proteomes" id="UP001055336">
    <property type="component" value="Chromosome"/>
</dbReference>
<dbReference type="EMBL" id="CP092488">
    <property type="protein sequence ID" value="UMB69663.1"/>
    <property type="molecule type" value="Genomic_DNA"/>
</dbReference>
<gene>
    <name evidence="1" type="ORF">MKK62_25610</name>
</gene>
<dbReference type="PANTHER" id="PTHR37315">
    <property type="entry name" value="UPF0311 PROTEIN BLR7842"/>
    <property type="match status" value="1"/>
</dbReference>
<evidence type="ECO:0000313" key="1">
    <source>
        <dbReference type="EMBL" id="UMB69663.1"/>
    </source>
</evidence>
<sequence length="139" mass="14966">MADSAARLRPLCRVGYELAEPIAVSAGPAGAVTVGEITAARFDGDRLRASLKGRAAADWASVEPGGRVRVDARLTIETDDGAVILVTYLGRMNARTGIVYSSMYFETGDDRYEWLTRILGVAKGSFTGRSLTYDVFEVV</sequence>
<dbReference type="InterPro" id="IPR020915">
    <property type="entry name" value="UPF0311"/>
</dbReference>
<name>A0ABY3VR53_9MYCO</name>
<proteinExistence type="predicted"/>
<evidence type="ECO:0000313" key="2">
    <source>
        <dbReference type="Proteomes" id="UP001055336"/>
    </source>
</evidence>
<dbReference type="Gene3D" id="2.40.160.20">
    <property type="match status" value="1"/>
</dbReference>
<organism evidence="1 2">
    <name type="scientific">Mycobacterium paraterrae</name>
    <dbReference type="NCBI Taxonomy" id="577492"/>
    <lineage>
        <taxon>Bacteria</taxon>
        <taxon>Bacillati</taxon>
        <taxon>Actinomycetota</taxon>
        <taxon>Actinomycetes</taxon>
        <taxon>Mycobacteriales</taxon>
        <taxon>Mycobacteriaceae</taxon>
        <taxon>Mycobacterium</taxon>
    </lineage>
</organism>
<accession>A0ABY3VR53</accession>